<dbReference type="EMBL" id="CP082781">
    <property type="protein sequence ID" value="UGS27568.1"/>
    <property type="molecule type" value="Genomic_DNA"/>
</dbReference>
<dbReference type="InterPro" id="IPR008397">
    <property type="entry name" value="Alginate_lyase_dom"/>
</dbReference>
<evidence type="ECO:0000313" key="5">
    <source>
        <dbReference type="Proteomes" id="UP001199642"/>
    </source>
</evidence>
<name>A0ABY3RU18_9MICO</name>
<protein>
    <submittedName>
        <fullName evidence="4">Alginate lyase family protein</fullName>
    </submittedName>
</protein>
<dbReference type="InterPro" id="IPR008929">
    <property type="entry name" value="Chondroitin_lyas"/>
</dbReference>
<dbReference type="Pfam" id="PF05426">
    <property type="entry name" value="Alginate_lyase"/>
    <property type="match status" value="1"/>
</dbReference>
<dbReference type="RefSeq" id="WP_231820900.1">
    <property type="nucleotide sequence ID" value="NZ_CP082781.1"/>
</dbReference>
<organism evidence="4 5">
    <name type="scientific">Microbacterium resistens</name>
    <dbReference type="NCBI Taxonomy" id="156977"/>
    <lineage>
        <taxon>Bacteria</taxon>
        <taxon>Bacillati</taxon>
        <taxon>Actinomycetota</taxon>
        <taxon>Actinomycetes</taxon>
        <taxon>Micrococcales</taxon>
        <taxon>Microbacteriaceae</taxon>
        <taxon>Microbacterium</taxon>
    </lineage>
</organism>
<gene>
    <name evidence="4" type="ORF">K8F61_05105</name>
</gene>
<dbReference type="Gene3D" id="1.50.10.100">
    <property type="entry name" value="Chondroitin AC/alginate lyase"/>
    <property type="match status" value="1"/>
</dbReference>
<dbReference type="GO" id="GO:0016829">
    <property type="term" value="F:lyase activity"/>
    <property type="evidence" value="ECO:0007669"/>
    <property type="project" value="UniProtKB-KW"/>
</dbReference>
<proteinExistence type="predicted"/>
<evidence type="ECO:0000256" key="2">
    <source>
        <dbReference type="ARBA" id="ARBA00023239"/>
    </source>
</evidence>
<evidence type="ECO:0000313" key="4">
    <source>
        <dbReference type="EMBL" id="UGS27568.1"/>
    </source>
</evidence>
<sequence length="346" mass="39623">MSLLTPERIRTISQPEKFATSMHLFNRDRLATLADMIANDQLDNRMTQKWNGILEIDNTYTPKGPIDPFNIPNYYDDPVANNALTVIMRDDGITAVDLGIRYRMLGDEADAAAVVRIIEPWTTIQTFVNLGESRLTWSYKWTLFMQAAQLIEGSAAYTPELKSTMETFTRAHMDMSTAYVQTENRAMWGCLLEVAAGAFLNDRAMFDKGIARWREIFESDIKGNVPVREILREANGLHYCNFLLSAMAQTAEIARFNGEWLYDYVTSDGSTFKGVWETVAHWTRYPSLYPYWPGSGTIRIQAHVDILHALWPNEDSQALIDTYTTTQDTFGFRQGILAYRYRPLWG</sequence>
<evidence type="ECO:0000256" key="1">
    <source>
        <dbReference type="ARBA" id="ARBA00022729"/>
    </source>
</evidence>
<dbReference type="SUPFAM" id="SSF48230">
    <property type="entry name" value="Chondroitin AC/alginate lyase"/>
    <property type="match status" value="1"/>
</dbReference>
<keyword evidence="5" id="KW-1185">Reference proteome</keyword>
<reference evidence="4 5" key="1">
    <citation type="submission" date="2023-01" db="EMBL/GenBank/DDBJ databases">
        <title>Characterization of estradiol degrading bacteria Microbacterium sp. MZT7 and reveal degrading genes through genome analysis.</title>
        <authorList>
            <person name="Hao P."/>
            <person name="Gao Y."/>
        </authorList>
    </citation>
    <scope>NUCLEOTIDE SEQUENCE [LARGE SCALE GENOMIC DNA]</scope>
    <source>
        <strain evidence="4 5">MZT7</strain>
    </source>
</reference>
<accession>A0ABY3RU18</accession>
<feature type="domain" description="Alginate lyase" evidence="3">
    <location>
        <begin position="98"/>
        <end position="285"/>
    </location>
</feature>
<keyword evidence="1" id="KW-0732">Signal</keyword>
<keyword evidence="2 4" id="KW-0456">Lyase</keyword>
<dbReference type="Proteomes" id="UP001199642">
    <property type="component" value="Chromosome"/>
</dbReference>
<evidence type="ECO:0000259" key="3">
    <source>
        <dbReference type="Pfam" id="PF05426"/>
    </source>
</evidence>